<feature type="domain" description="RRM" evidence="8">
    <location>
        <begin position="47"/>
        <end position="129"/>
    </location>
</feature>
<feature type="compositionally biased region" description="Basic and acidic residues" evidence="7">
    <location>
        <begin position="17"/>
        <end position="26"/>
    </location>
</feature>
<evidence type="ECO:0000256" key="1">
    <source>
        <dbReference type="ARBA" id="ARBA00004604"/>
    </source>
</evidence>
<evidence type="ECO:0000256" key="6">
    <source>
        <dbReference type="PROSITE-ProRule" id="PRU00176"/>
    </source>
</evidence>
<evidence type="ECO:0000256" key="5">
    <source>
        <dbReference type="ARBA" id="ARBA00032634"/>
    </source>
</evidence>
<dbReference type="GO" id="GO:0000472">
    <property type="term" value="P:endonucleolytic cleavage to generate mature 5'-end of SSU-rRNA from (SSU-rRNA, 5.8S rRNA, LSU-rRNA)"/>
    <property type="evidence" value="ECO:0007669"/>
    <property type="project" value="TreeGrafter"/>
</dbReference>
<name>A0A0C3KEL4_9AGAM</name>
<dbReference type="OrthoDB" id="287393at2759"/>
<dbReference type="Gene3D" id="3.30.70.330">
    <property type="match status" value="1"/>
</dbReference>
<proteinExistence type="inferred from homology"/>
<dbReference type="InterPro" id="IPR035979">
    <property type="entry name" value="RBD_domain_sf"/>
</dbReference>
<dbReference type="GO" id="GO:0000447">
    <property type="term" value="P:endonucleolytic cleavage in ITS1 to separate SSU-rRNA from 5.8S rRNA and LSU-rRNA from tricistronic rRNA transcript (SSU-rRNA, 5.8S rRNA, LSU-rRNA)"/>
    <property type="evidence" value="ECO:0007669"/>
    <property type="project" value="TreeGrafter"/>
</dbReference>
<reference evidence="10" key="2">
    <citation type="submission" date="2015-01" db="EMBL/GenBank/DDBJ databases">
        <title>Evolutionary Origins and Diversification of the Mycorrhizal Mutualists.</title>
        <authorList>
            <consortium name="DOE Joint Genome Institute"/>
            <consortium name="Mycorrhizal Genomics Consortium"/>
            <person name="Kohler A."/>
            <person name="Kuo A."/>
            <person name="Nagy L.G."/>
            <person name="Floudas D."/>
            <person name="Copeland A."/>
            <person name="Barry K.W."/>
            <person name="Cichocki N."/>
            <person name="Veneault-Fourrey C."/>
            <person name="LaButti K."/>
            <person name="Lindquist E.A."/>
            <person name="Lipzen A."/>
            <person name="Lundell T."/>
            <person name="Morin E."/>
            <person name="Murat C."/>
            <person name="Riley R."/>
            <person name="Ohm R."/>
            <person name="Sun H."/>
            <person name="Tunlid A."/>
            <person name="Henrissat B."/>
            <person name="Grigoriev I.V."/>
            <person name="Hibbett D.S."/>
            <person name="Martin F."/>
        </authorList>
    </citation>
    <scope>NUCLEOTIDE SEQUENCE [LARGE SCALE GENOMIC DNA]</scope>
    <source>
        <strain evidence="10">MUT 4182</strain>
    </source>
</reference>
<evidence type="ECO:0000256" key="7">
    <source>
        <dbReference type="SAM" id="MobiDB-lite"/>
    </source>
</evidence>
<dbReference type="Proteomes" id="UP000054248">
    <property type="component" value="Unassembled WGS sequence"/>
</dbReference>
<dbReference type="PROSITE" id="PS50102">
    <property type="entry name" value="RRM"/>
    <property type="match status" value="1"/>
</dbReference>
<evidence type="ECO:0000313" key="10">
    <source>
        <dbReference type="Proteomes" id="UP000054248"/>
    </source>
</evidence>
<protein>
    <recommendedName>
        <fullName evidence="5">18S rRNA factor 2</fullName>
    </recommendedName>
</protein>
<dbReference type="AlphaFoldDB" id="A0A0C3KEL4"/>
<dbReference type="InterPro" id="IPR000504">
    <property type="entry name" value="RRM_dom"/>
</dbReference>
<dbReference type="InterPro" id="IPR039119">
    <property type="entry name" value="ABT1/Esf2"/>
</dbReference>
<evidence type="ECO:0000256" key="3">
    <source>
        <dbReference type="ARBA" id="ARBA00022884"/>
    </source>
</evidence>
<evidence type="ECO:0000259" key="8">
    <source>
        <dbReference type="PROSITE" id="PS50102"/>
    </source>
</evidence>
<dbReference type="InterPro" id="IPR012677">
    <property type="entry name" value="Nucleotide-bd_a/b_plait_sf"/>
</dbReference>
<evidence type="ECO:0000313" key="9">
    <source>
        <dbReference type="EMBL" id="KIO19873.1"/>
    </source>
</evidence>
<dbReference type="GO" id="GO:0005730">
    <property type="term" value="C:nucleolus"/>
    <property type="evidence" value="ECO:0007669"/>
    <property type="project" value="UniProtKB-SubCell"/>
</dbReference>
<dbReference type="SMART" id="SM00360">
    <property type="entry name" value="RRM"/>
    <property type="match status" value="1"/>
</dbReference>
<keyword evidence="3 6" id="KW-0694">RNA-binding</keyword>
<dbReference type="GO" id="GO:0034462">
    <property type="term" value="P:small-subunit processome assembly"/>
    <property type="evidence" value="ECO:0007669"/>
    <property type="project" value="TreeGrafter"/>
</dbReference>
<keyword evidence="4" id="KW-0539">Nucleus</keyword>
<dbReference type="GO" id="GO:0000480">
    <property type="term" value="P:endonucleolytic cleavage in 5'-ETS of tricistronic rRNA transcript (SSU-rRNA, 5.8S rRNA, LSU-rRNA)"/>
    <property type="evidence" value="ECO:0007669"/>
    <property type="project" value="TreeGrafter"/>
</dbReference>
<reference evidence="9 10" key="1">
    <citation type="submission" date="2014-04" db="EMBL/GenBank/DDBJ databases">
        <authorList>
            <consortium name="DOE Joint Genome Institute"/>
            <person name="Kuo A."/>
            <person name="Girlanda M."/>
            <person name="Perotto S."/>
            <person name="Kohler A."/>
            <person name="Nagy L.G."/>
            <person name="Floudas D."/>
            <person name="Copeland A."/>
            <person name="Barry K.W."/>
            <person name="Cichocki N."/>
            <person name="Veneault-Fourrey C."/>
            <person name="LaButti K."/>
            <person name="Lindquist E.A."/>
            <person name="Lipzen A."/>
            <person name="Lundell T."/>
            <person name="Morin E."/>
            <person name="Murat C."/>
            <person name="Sun H."/>
            <person name="Tunlid A."/>
            <person name="Henrissat B."/>
            <person name="Grigoriev I.V."/>
            <person name="Hibbett D.S."/>
            <person name="Martin F."/>
            <person name="Nordberg H.P."/>
            <person name="Cantor M.N."/>
            <person name="Hua S.X."/>
        </authorList>
    </citation>
    <scope>NUCLEOTIDE SEQUENCE [LARGE SCALE GENOMIC DNA]</scope>
    <source>
        <strain evidence="9 10">MUT 4182</strain>
    </source>
</reference>
<dbReference type="PANTHER" id="PTHR12311:SF7">
    <property type="entry name" value="ACTIVATOR OF BASAL TRANSCRIPTION 1"/>
    <property type="match status" value="1"/>
</dbReference>
<evidence type="ECO:0000256" key="2">
    <source>
        <dbReference type="ARBA" id="ARBA00005819"/>
    </source>
</evidence>
<comment type="subcellular location">
    <subcellularLocation>
        <location evidence="1">Nucleus</location>
        <location evidence="1">Nucleolus</location>
    </subcellularLocation>
</comment>
<dbReference type="SUPFAM" id="SSF54928">
    <property type="entry name" value="RNA-binding domain, RBD"/>
    <property type="match status" value="1"/>
</dbReference>
<sequence length="205" mass="23524">MELDISGGEHEQDDSIDNGKGKSKEKILKPLTPEALAAFEAAQKRAGIIYISRIPPGMRPQKLRHIMSGYGEVGRIYMAFEDPKFAQARRKHTNSKVTRANEGWIEFTDKKVARSVADMLNGQPVGGKRGDRHKDDVWTMKYLPKFKWNMLTDQLRHDKAVRTARLRIELSRSTREQEEYLKQVSLAKTCVHFWLCSSFDFATPD</sequence>
<accession>A0A0C3KEL4</accession>
<comment type="similarity">
    <text evidence="2">Belongs to the ESF2/ABP1 family.</text>
</comment>
<gene>
    <name evidence="9" type="ORF">M407DRAFT_82205</name>
</gene>
<dbReference type="EMBL" id="KN823198">
    <property type="protein sequence ID" value="KIO19873.1"/>
    <property type="molecule type" value="Genomic_DNA"/>
</dbReference>
<organism evidence="9 10">
    <name type="scientific">Tulasnella calospora MUT 4182</name>
    <dbReference type="NCBI Taxonomy" id="1051891"/>
    <lineage>
        <taxon>Eukaryota</taxon>
        <taxon>Fungi</taxon>
        <taxon>Dikarya</taxon>
        <taxon>Basidiomycota</taxon>
        <taxon>Agaricomycotina</taxon>
        <taxon>Agaricomycetes</taxon>
        <taxon>Cantharellales</taxon>
        <taxon>Tulasnellaceae</taxon>
        <taxon>Tulasnella</taxon>
    </lineage>
</organism>
<dbReference type="InterPro" id="IPR034353">
    <property type="entry name" value="ABT1/ESF2_RRM"/>
</dbReference>
<keyword evidence="10" id="KW-1185">Reference proteome</keyword>
<dbReference type="GO" id="GO:0003723">
    <property type="term" value="F:RNA binding"/>
    <property type="evidence" value="ECO:0007669"/>
    <property type="project" value="UniProtKB-UniRule"/>
</dbReference>
<dbReference type="CDD" id="cd12263">
    <property type="entry name" value="RRM_ABT1_like"/>
    <property type="match status" value="1"/>
</dbReference>
<feature type="region of interest" description="Disordered" evidence="7">
    <location>
        <begin position="1"/>
        <end position="26"/>
    </location>
</feature>
<dbReference type="HOGENOM" id="CLU_054086_3_2_1"/>
<evidence type="ECO:0000256" key="4">
    <source>
        <dbReference type="ARBA" id="ARBA00023242"/>
    </source>
</evidence>
<dbReference type="STRING" id="1051891.A0A0C3KEL4"/>
<dbReference type="PANTHER" id="PTHR12311">
    <property type="entry name" value="ACTIVATOR OF BASAL TRANSCRIPTION 1"/>
    <property type="match status" value="1"/>
</dbReference>